<evidence type="ECO:0000313" key="3">
    <source>
        <dbReference type="WBParaSite" id="PTRK_0001275100.1"/>
    </source>
</evidence>
<dbReference type="Gene3D" id="1.20.1070.10">
    <property type="entry name" value="Rhodopsin 7-helix transmembrane proteins"/>
    <property type="match status" value="1"/>
</dbReference>
<dbReference type="PANTHER" id="PTHR31552:SF8">
    <property type="entry name" value="SERPENTINE RECEPTOR CLASS GAMMA"/>
    <property type="match status" value="1"/>
</dbReference>
<feature type="transmembrane region" description="Helical" evidence="1">
    <location>
        <begin position="186"/>
        <end position="205"/>
    </location>
</feature>
<reference evidence="3" key="1">
    <citation type="submission" date="2017-02" db="UniProtKB">
        <authorList>
            <consortium name="WormBaseParasite"/>
        </authorList>
    </citation>
    <scope>IDENTIFICATION</scope>
</reference>
<dbReference type="InterPro" id="IPR019426">
    <property type="entry name" value="7TM_GPCR_serpentine_rcpt_Srv"/>
</dbReference>
<feature type="transmembrane region" description="Helical" evidence="1">
    <location>
        <begin position="50"/>
        <end position="72"/>
    </location>
</feature>
<dbReference type="PANTHER" id="PTHR31552">
    <property type="entry name" value="SERPENTINE RECEPTOR CLASS GAMMA"/>
    <property type="match status" value="1"/>
</dbReference>
<sequence>MFDIPFRFHFTTNGILNFLQFLVLILYQKLPTWFPTLFLDETVKRNEVIYKLYPLIYYGSMTSCILGNIIMIMNRFIGIMKPLYYRNKWNKSVSIVIITIQISVSFLLYFHTLFASVDLIHDEDMDRYIFDISSHGSLIASNTTLALIVFLSTFISVTANVKIWLKFKKFFESKNKGTDIVQKFSYFIYSVILTFALLVFSIQQAIRFESIFSNNQKKRNFFSLWFFYILPFLSTFQPYYIILCSKSIRDDMIVYWKKHFFSVNSNNCKTSSCLGSKEVNRTVPNKTWIGE</sequence>
<accession>A0A0N4ZVW8</accession>
<evidence type="ECO:0000313" key="2">
    <source>
        <dbReference type="Proteomes" id="UP000038045"/>
    </source>
</evidence>
<proteinExistence type="predicted"/>
<dbReference type="CDD" id="cd00637">
    <property type="entry name" value="7tm_classA_rhodopsin-like"/>
    <property type="match status" value="1"/>
</dbReference>
<feature type="transmembrane region" description="Helical" evidence="1">
    <location>
        <begin position="225"/>
        <end position="243"/>
    </location>
</feature>
<feature type="transmembrane region" description="Helical" evidence="1">
    <location>
        <begin position="12"/>
        <end position="30"/>
    </location>
</feature>
<keyword evidence="1" id="KW-0472">Membrane</keyword>
<evidence type="ECO:0000256" key="1">
    <source>
        <dbReference type="SAM" id="Phobius"/>
    </source>
</evidence>
<keyword evidence="1" id="KW-1133">Transmembrane helix</keyword>
<protein>
    <submittedName>
        <fullName evidence="3">Serpentine receptor class gamma</fullName>
    </submittedName>
</protein>
<dbReference type="WBParaSite" id="PTRK_0001275100.1">
    <property type="protein sequence ID" value="PTRK_0001275100.1"/>
    <property type="gene ID" value="PTRK_0001275100"/>
</dbReference>
<feature type="transmembrane region" description="Helical" evidence="1">
    <location>
        <begin position="93"/>
        <end position="117"/>
    </location>
</feature>
<keyword evidence="1" id="KW-0812">Transmembrane</keyword>
<keyword evidence="2" id="KW-1185">Reference proteome</keyword>
<name>A0A0N4ZVW8_PARTI</name>
<feature type="transmembrane region" description="Helical" evidence="1">
    <location>
        <begin position="137"/>
        <end position="165"/>
    </location>
</feature>
<dbReference type="Pfam" id="PF10323">
    <property type="entry name" value="7TM_GPCR_Srv"/>
    <property type="match status" value="1"/>
</dbReference>
<organism evidence="2 3">
    <name type="scientific">Parastrongyloides trichosuri</name>
    <name type="common">Possum-specific nematode worm</name>
    <dbReference type="NCBI Taxonomy" id="131310"/>
    <lineage>
        <taxon>Eukaryota</taxon>
        <taxon>Metazoa</taxon>
        <taxon>Ecdysozoa</taxon>
        <taxon>Nematoda</taxon>
        <taxon>Chromadorea</taxon>
        <taxon>Rhabditida</taxon>
        <taxon>Tylenchina</taxon>
        <taxon>Panagrolaimomorpha</taxon>
        <taxon>Strongyloidoidea</taxon>
        <taxon>Strongyloididae</taxon>
        <taxon>Parastrongyloides</taxon>
    </lineage>
</organism>
<dbReference type="SUPFAM" id="SSF81321">
    <property type="entry name" value="Family A G protein-coupled receptor-like"/>
    <property type="match status" value="1"/>
</dbReference>
<dbReference type="AlphaFoldDB" id="A0A0N4ZVW8"/>
<dbReference type="Proteomes" id="UP000038045">
    <property type="component" value="Unplaced"/>
</dbReference>